<feature type="region of interest" description="Disordered" evidence="6">
    <location>
        <begin position="1"/>
        <end position="144"/>
    </location>
</feature>
<dbReference type="SUPFAM" id="SSF51445">
    <property type="entry name" value="(Trans)glycosidases"/>
    <property type="match status" value="1"/>
</dbReference>
<keyword evidence="5" id="KW-0326">Glycosidase</keyword>
<gene>
    <name evidence="9" type="ORF">KSB_21090</name>
</gene>
<reference evidence="9 10" key="1">
    <citation type="journal article" date="2021" name="Int. J. Syst. Evol. Microbiol.">
        <title>Reticulibacter mediterranei gen. nov., sp. nov., within the new family Reticulibacteraceae fam. nov., and Ktedonospora formicarum gen. nov., sp. nov., Ktedonobacter robiniae sp. nov., Dictyobacter formicarum sp. nov. and Dictyobacter arantiisoli sp. nov., belonging to the class Ktedonobacteria.</title>
        <authorList>
            <person name="Yabe S."/>
            <person name="Zheng Y."/>
            <person name="Wang C.M."/>
            <person name="Sakai Y."/>
            <person name="Abe K."/>
            <person name="Yokota A."/>
            <person name="Donadio S."/>
            <person name="Cavaletti L."/>
            <person name="Monciardini P."/>
        </authorList>
    </citation>
    <scope>NUCLEOTIDE SEQUENCE [LARGE SCALE GENOMIC DNA]</scope>
    <source>
        <strain evidence="9 10">SOSP1-30</strain>
    </source>
</reference>
<dbReference type="RefSeq" id="WP_201370447.1">
    <property type="nucleotide sequence ID" value="NZ_BNJG01000001.1"/>
</dbReference>
<dbReference type="PANTHER" id="PTHR30480:SF13">
    <property type="entry name" value="BETA-HEXOSAMINIDASE"/>
    <property type="match status" value="1"/>
</dbReference>
<feature type="compositionally biased region" description="Polar residues" evidence="6">
    <location>
        <begin position="20"/>
        <end position="33"/>
    </location>
</feature>
<dbReference type="InterPro" id="IPR001764">
    <property type="entry name" value="Glyco_hydro_3_N"/>
</dbReference>
<keyword evidence="7" id="KW-1133">Transmembrane helix</keyword>
<dbReference type="InterPro" id="IPR036962">
    <property type="entry name" value="Glyco_hydro_3_N_sf"/>
</dbReference>
<dbReference type="EMBL" id="BNJG01000001">
    <property type="protein sequence ID" value="GHO53634.1"/>
    <property type="molecule type" value="Genomic_DNA"/>
</dbReference>
<protein>
    <recommendedName>
        <fullName evidence="3">beta-N-acetylhexosaminidase</fullName>
        <ecNumber evidence="3">3.2.1.52</ecNumber>
    </recommendedName>
</protein>
<feature type="domain" description="Glycoside hydrolase family 3 N-terminal" evidence="8">
    <location>
        <begin position="268"/>
        <end position="592"/>
    </location>
</feature>
<evidence type="ECO:0000256" key="7">
    <source>
        <dbReference type="SAM" id="Phobius"/>
    </source>
</evidence>
<organism evidence="9 10">
    <name type="scientific">Ktedonobacter robiniae</name>
    <dbReference type="NCBI Taxonomy" id="2778365"/>
    <lineage>
        <taxon>Bacteria</taxon>
        <taxon>Bacillati</taxon>
        <taxon>Chloroflexota</taxon>
        <taxon>Ktedonobacteria</taxon>
        <taxon>Ktedonobacterales</taxon>
        <taxon>Ktedonobacteraceae</taxon>
        <taxon>Ktedonobacter</taxon>
    </lineage>
</organism>
<proteinExistence type="inferred from homology"/>
<dbReference type="InterPro" id="IPR050226">
    <property type="entry name" value="NagZ_Beta-hexosaminidase"/>
</dbReference>
<keyword evidence="4" id="KW-0378">Hydrolase</keyword>
<comment type="caution">
    <text evidence="9">The sequence shown here is derived from an EMBL/GenBank/DDBJ whole genome shotgun (WGS) entry which is preliminary data.</text>
</comment>
<evidence type="ECO:0000256" key="2">
    <source>
        <dbReference type="ARBA" id="ARBA00005336"/>
    </source>
</evidence>
<dbReference type="EC" id="3.2.1.52" evidence="3"/>
<evidence type="ECO:0000313" key="10">
    <source>
        <dbReference type="Proteomes" id="UP000654345"/>
    </source>
</evidence>
<keyword evidence="7" id="KW-0812">Transmembrane</keyword>
<sequence>MSTDKQEPRLDTTEGHSPATPGSQSHSTPTTLPDGSIPAPKQESPLQEEDNTPTQPRLRTQRKQTTGKRGKIEPPAVSPGSQVWIDNQLPTGLLDEDEAPPSRWFKLSRPMPALKYKQEQDSDKLPATPEKNVAPTSPQPEETLAPAPMPILGGLELPPPDRTPLAIPKKLEVTPQVFAKRPQGHSWPQHLRLLISVILLALIVLTGGSFTLMRLLAGSTANPLDTTNDPNTFAQTSLNAQQIDELHHLSTRMSAKQLAGLYVARMSLDEEIGQVIMVEYDDTYYSDDLNRMLTELHAGGVIMYEFQMQTAAQTKGDISSMQQHAKLPLLISTDEEGGIVHRLTNIYPPRPSALDIYNTGDPQVAAQQGHKVAQDLLALGINTNLAPSVDVALVQGPGQATRTFGYTADSVINFAGPYIKSMQQDGVIACIKHFPGIGAAEIDPHKGLPVVNRTKEQLYQTELAPFKHFIQTKDKLENPGLVMPTDILMPAIDPIYPAELSHTFMTDILRKELGYDGMTLTDALYMQGVTINGQPISMAQAGVMALQAGNDMLLGPTGYVQTLDMVNAIKAALQDGTLSRARLDEAATRVIALKMQRHLMPAVPPQN</sequence>
<dbReference type="Pfam" id="PF00933">
    <property type="entry name" value="Glyco_hydro_3"/>
    <property type="match status" value="1"/>
</dbReference>
<evidence type="ECO:0000256" key="4">
    <source>
        <dbReference type="ARBA" id="ARBA00022801"/>
    </source>
</evidence>
<dbReference type="PANTHER" id="PTHR30480">
    <property type="entry name" value="BETA-HEXOSAMINIDASE-RELATED"/>
    <property type="match status" value="1"/>
</dbReference>
<feature type="compositionally biased region" description="Basic and acidic residues" evidence="6">
    <location>
        <begin position="1"/>
        <end position="14"/>
    </location>
</feature>
<evidence type="ECO:0000256" key="1">
    <source>
        <dbReference type="ARBA" id="ARBA00001231"/>
    </source>
</evidence>
<feature type="compositionally biased region" description="Polar residues" evidence="6">
    <location>
        <begin position="79"/>
        <end position="90"/>
    </location>
</feature>
<evidence type="ECO:0000259" key="8">
    <source>
        <dbReference type="Pfam" id="PF00933"/>
    </source>
</evidence>
<dbReference type="InterPro" id="IPR017853">
    <property type="entry name" value="GH"/>
</dbReference>
<keyword evidence="10" id="KW-1185">Reference proteome</keyword>
<dbReference type="Proteomes" id="UP000654345">
    <property type="component" value="Unassembled WGS sequence"/>
</dbReference>
<feature type="transmembrane region" description="Helical" evidence="7">
    <location>
        <begin position="191"/>
        <end position="213"/>
    </location>
</feature>
<keyword evidence="7" id="KW-0472">Membrane</keyword>
<name>A0ABQ3ULM5_9CHLR</name>
<evidence type="ECO:0000256" key="3">
    <source>
        <dbReference type="ARBA" id="ARBA00012663"/>
    </source>
</evidence>
<evidence type="ECO:0000256" key="5">
    <source>
        <dbReference type="ARBA" id="ARBA00023295"/>
    </source>
</evidence>
<comment type="similarity">
    <text evidence="2">Belongs to the glycosyl hydrolase 3 family.</text>
</comment>
<dbReference type="Gene3D" id="3.20.20.300">
    <property type="entry name" value="Glycoside hydrolase, family 3, N-terminal domain"/>
    <property type="match status" value="1"/>
</dbReference>
<evidence type="ECO:0000256" key="6">
    <source>
        <dbReference type="SAM" id="MobiDB-lite"/>
    </source>
</evidence>
<feature type="compositionally biased region" description="Basic residues" evidence="6">
    <location>
        <begin position="59"/>
        <end position="69"/>
    </location>
</feature>
<evidence type="ECO:0000313" key="9">
    <source>
        <dbReference type="EMBL" id="GHO53634.1"/>
    </source>
</evidence>
<accession>A0ABQ3ULM5</accession>
<comment type="catalytic activity">
    <reaction evidence="1">
        <text>Hydrolysis of terminal non-reducing N-acetyl-D-hexosamine residues in N-acetyl-beta-D-hexosaminides.</text>
        <dbReference type="EC" id="3.2.1.52"/>
    </reaction>
</comment>